<dbReference type="InterPro" id="IPR016181">
    <property type="entry name" value="Acyl_CoA_acyltransferase"/>
</dbReference>
<evidence type="ECO:0000259" key="1">
    <source>
        <dbReference type="PROSITE" id="PS51186"/>
    </source>
</evidence>
<name>A0A238YUX7_9FLAO</name>
<keyword evidence="2" id="KW-0808">Transferase</keyword>
<dbReference type="RefSeq" id="WP_089382724.1">
    <property type="nucleotide sequence ID" value="NZ_FZNT01000011.1"/>
</dbReference>
<dbReference type="Pfam" id="PF00583">
    <property type="entry name" value="Acetyltransf_1"/>
    <property type="match status" value="1"/>
</dbReference>
<reference evidence="2 3" key="1">
    <citation type="submission" date="2017-06" db="EMBL/GenBank/DDBJ databases">
        <authorList>
            <person name="Kim H.J."/>
            <person name="Triplett B.A."/>
        </authorList>
    </citation>
    <scope>NUCLEOTIDE SEQUENCE [LARGE SCALE GENOMIC DNA]</scope>
    <source>
        <strain evidence="2 3">DSM 29150</strain>
    </source>
</reference>
<dbReference type="InterPro" id="IPR000182">
    <property type="entry name" value="GNAT_dom"/>
</dbReference>
<sequence>MNIKLANLNDLNEITELHCLSFKPKNHVPMMLGENYVKATYKWLITSKESYVLIGIEGGKIIGLVAVCDGAFTKPMFIACLPEFMLSIVLKPTRLFSKMLWERLLRRPDVDSNKISIIDSQGFAQMTIGAVDSNYRGSGIFGELIEETKNVSKYRGSRGIRAGVYKKNKSSRRVFEKSGWREMKYLETKETVYYTSFFDEEFKNEMMNL</sequence>
<accession>A0A238YUX7</accession>
<keyword evidence="3" id="KW-1185">Reference proteome</keyword>
<gene>
    <name evidence="2" type="ORF">SAMN06265371_1118</name>
</gene>
<dbReference type="Gene3D" id="3.40.630.30">
    <property type="match status" value="1"/>
</dbReference>
<evidence type="ECO:0000313" key="3">
    <source>
        <dbReference type="Proteomes" id="UP000198384"/>
    </source>
</evidence>
<dbReference type="GO" id="GO:0016747">
    <property type="term" value="F:acyltransferase activity, transferring groups other than amino-acyl groups"/>
    <property type="evidence" value="ECO:0007669"/>
    <property type="project" value="InterPro"/>
</dbReference>
<feature type="domain" description="N-acetyltransferase" evidence="1">
    <location>
        <begin position="1"/>
        <end position="199"/>
    </location>
</feature>
<dbReference type="PROSITE" id="PS51186">
    <property type="entry name" value="GNAT"/>
    <property type="match status" value="1"/>
</dbReference>
<proteinExistence type="predicted"/>
<evidence type="ECO:0000313" key="2">
    <source>
        <dbReference type="EMBL" id="SNR74598.1"/>
    </source>
</evidence>
<dbReference type="OrthoDB" id="9799096at2"/>
<dbReference type="Proteomes" id="UP000198384">
    <property type="component" value="Unassembled WGS sequence"/>
</dbReference>
<protein>
    <submittedName>
        <fullName evidence="2">Acetyltransferase (GNAT) family protein</fullName>
    </submittedName>
</protein>
<organism evidence="2 3">
    <name type="scientific">Lutibacter agarilyticus</name>
    <dbReference type="NCBI Taxonomy" id="1109740"/>
    <lineage>
        <taxon>Bacteria</taxon>
        <taxon>Pseudomonadati</taxon>
        <taxon>Bacteroidota</taxon>
        <taxon>Flavobacteriia</taxon>
        <taxon>Flavobacteriales</taxon>
        <taxon>Flavobacteriaceae</taxon>
        <taxon>Lutibacter</taxon>
    </lineage>
</organism>
<dbReference type="EMBL" id="FZNT01000011">
    <property type="protein sequence ID" value="SNR74598.1"/>
    <property type="molecule type" value="Genomic_DNA"/>
</dbReference>
<dbReference type="AlphaFoldDB" id="A0A238YUX7"/>
<dbReference type="SUPFAM" id="SSF55729">
    <property type="entry name" value="Acyl-CoA N-acyltransferases (Nat)"/>
    <property type="match status" value="1"/>
</dbReference>